<dbReference type="Pfam" id="PF01420">
    <property type="entry name" value="Methylase_S"/>
    <property type="match status" value="1"/>
</dbReference>
<proteinExistence type="inferred from homology"/>
<evidence type="ECO:0000256" key="1">
    <source>
        <dbReference type="ARBA" id="ARBA00010923"/>
    </source>
</evidence>
<protein>
    <recommendedName>
        <fullName evidence="4">Type I restriction modification DNA specificity domain-containing protein</fullName>
    </recommendedName>
</protein>
<dbReference type="SUPFAM" id="SSF116734">
    <property type="entry name" value="DNA methylase specificity domain"/>
    <property type="match status" value="1"/>
</dbReference>
<feature type="domain" description="Type I restriction modification DNA specificity" evidence="4">
    <location>
        <begin position="114"/>
        <end position="255"/>
    </location>
</feature>
<organism evidence="5 6">
    <name type="scientific">Dialister hominis</name>
    <dbReference type="NCBI Taxonomy" id="2582419"/>
    <lineage>
        <taxon>Bacteria</taxon>
        <taxon>Bacillati</taxon>
        <taxon>Bacillota</taxon>
        <taxon>Negativicutes</taxon>
        <taxon>Veillonellales</taxon>
        <taxon>Veillonellaceae</taxon>
        <taxon>Dialister</taxon>
    </lineage>
</organism>
<keyword evidence="2" id="KW-0680">Restriction system</keyword>
<dbReference type="Gene3D" id="3.90.220.20">
    <property type="entry name" value="DNA methylase specificity domains"/>
    <property type="match status" value="1"/>
</dbReference>
<reference evidence="6" key="1">
    <citation type="submission" date="2019-05" db="EMBL/GenBank/DDBJ databases">
        <title>Complete genome sequencing of Dialister sp. strain 5BBH33.</title>
        <authorList>
            <person name="Sakamoto M."/>
            <person name="Murakami T."/>
            <person name="Mori H."/>
        </authorList>
    </citation>
    <scope>NUCLEOTIDE SEQUENCE [LARGE SCALE GENOMIC DNA]</scope>
    <source>
        <strain evidence="6">5BBH33</strain>
    </source>
</reference>
<dbReference type="InterPro" id="IPR000055">
    <property type="entry name" value="Restrct_endonuc_typeI_TRD"/>
</dbReference>
<keyword evidence="3" id="KW-0238">DNA-binding</keyword>
<dbReference type="EMBL" id="AP019697">
    <property type="protein sequence ID" value="BBK25948.1"/>
    <property type="molecule type" value="Genomic_DNA"/>
</dbReference>
<name>A0A8D4UVU3_9FIRM</name>
<evidence type="ECO:0000256" key="3">
    <source>
        <dbReference type="ARBA" id="ARBA00023125"/>
    </source>
</evidence>
<keyword evidence="6" id="KW-1185">Reference proteome</keyword>
<evidence type="ECO:0000256" key="2">
    <source>
        <dbReference type="ARBA" id="ARBA00022747"/>
    </source>
</evidence>
<dbReference type="AlphaFoldDB" id="A0A8D4UVU3"/>
<dbReference type="PANTHER" id="PTHR30408:SF13">
    <property type="entry name" value="TYPE I RESTRICTION ENZYME HINDI SPECIFICITY SUBUNIT"/>
    <property type="match status" value="1"/>
</dbReference>
<accession>A0A8D4UVU3</accession>
<gene>
    <name evidence="5" type="ORF">Dia5BBH33_18830</name>
</gene>
<dbReference type="InterPro" id="IPR052021">
    <property type="entry name" value="Type-I_RS_S_subunit"/>
</dbReference>
<comment type="similarity">
    <text evidence="1">Belongs to the type-I restriction system S methylase family.</text>
</comment>
<dbReference type="InterPro" id="IPR044946">
    <property type="entry name" value="Restrct_endonuc_typeI_TRD_sf"/>
</dbReference>
<dbReference type="KEGG" id="dho:Dia5BBH33_18830"/>
<dbReference type="GO" id="GO:0009307">
    <property type="term" value="P:DNA restriction-modification system"/>
    <property type="evidence" value="ECO:0007669"/>
    <property type="project" value="UniProtKB-KW"/>
</dbReference>
<evidence type="ECO:0000313" key="5">
    <source>
        <dbReference type="EMBL" id="BBK25948.1"/>
    </source>
</evidence>
<dbReference type="PANTHER" id="PTHR30408">
    <property type="entry name" value="TYPE-1 RESTRICTION ENZYME ECOKI SPECIFICITY PROTEIN"/>
    <property type="match status" value="1"/>
</dbReference>
<dbReference type="Proteomes" id="UP000320585">
    <property type="component" value="Chromosome"/>
</dbReference>
<sequence>MKDPEDSHPPSAPSASSRFPFPAIITRNNALGPMITQNEKPPHGRPFLFSITRRILEKIIFQNLIDVNDNLGKQIETLYSYWFNQFNFPNENGAPYSDSNGFTKWNSHIKRQIPKSWEVKNIRDITNLTWGQCPQGEHIFPDNMTADNLFDYCSGAGDMNGGLLVDCQGKTDDSKRFAYPNDILISIAGKIGNMCLVDHKISLGRAALAFTAKDQEIIPYIYMTLKSLNKKIVTVSTGSIQKVISDTNVDDFNFPYSEEIVKKFCLCANPLFHKIIKLEQEKKELIRLRNWLLPMLMNGQAIIED</sequence>
<dbReference type="GO" id="GO:0003677">
    <property type="term" value="F:DNA binding"/>
    <property type="evidence" value="ECO:0007669"/>
    <property type="project" value="UniProtKB-KW"/>
</dbReference>
<evidence type="ECO:0000313" key="6">
    <source>
        <dbReference type="Proteomes" id="UP000320585"/>
    </source>
</evidence>
<evidence type="ECO:0000259" key="4">
    <source>
        <dbReference type="Pfam" id="PF01420"/>
    </source>
</evidence>